<proteinExistence type="predicted"/>
<reference evidence="6 7" key="1">
    <citation type="submission" date="2019-01" db="EMBL/GenBank/DDBJ databases">
        <title>Sequencing of cultivated peanut Arachis hypogaea provides insights into genome evolution and oil improvement.</title>
        <authorList>
            <person name="Chen X."/>
        </authorList>
    </citation>
    <scope>NUCLEOTIDE SEQUENCE [LARGE SCALE GENOMIC DNA]</scope>
    <source>
        <strain evidence="7">cv. Fuhuasheng</strain>
        <tissue evidence="6">Leaves</tissue>
    </source>
</reference>
<dbReference type="InterPro" id="IPR007527">
    <property type="entry name" value="Znf_SWIM"/>
</dbReference>
<dbReference type="AlphaFoldDB" id="A0A445DUM3"/>
<dbReference type="PANTHER" id="PTHR47718">
    <property type="entry name" value="OS01G0519700 PROTEIN"/>
    <property type="match status" value="1"/>
</dbReference>
<evidence type="ECO:0000259" key="5">
    <source>
        <dbReference type="PROSITE" id="PS50966"/>
    </source>
</evidence>
<dbReference type="Pfam" id="PF04434">
    <property type="entry name" value="SWIM"/>
    <property type="match status" value="1"/>
</dbReference>
<evidence type="ECO:0000256" key="2">
    <source>
        <dbReference type="ARBA" id="ARBA00022771"/>
    </source>
</evidence>
<keyword evidence="1" id="KW-0479">Metal-binding</keyword>
<dbReference type="GO" id="GO:0008270">
    <property type="term" value="F:zinc ion binding"/>
    <property type="evidence" value="ECO:0007669"/>
    <property type="project" value="UniProtKB-KW"/>
</dbReference>
<comment type="caution">
    <text evidence="6">The sequence shown here is derived from an EMBL/GenBank/DDBJ whole genome shotgun (WGS) entry which is preliminary data.</text>
</comment>
<dbReference type="Proteomes" id="UP000289738">
    <property type="component" value="Chromosome A03"/>
</dbReference>
<evidence type="ECO:0000313" key="7">
    <source>
        <dbReference type="Proteomes" id="UP000289738"/>
    </source>
</evidence>
<keyword evidence="3" id="KW-0862">Zinc</keyword>
<feature type="domain" description="SWIM-type" evidence="5">
    <location>
        <begin position="219"/>
        <end position="255"/>
    </location>
</feature>
<dbReference type="InterPro" id="IPR006564">
    <property type="entry name" value="Znf_PMZ"/>
</dbReference>
<evidence type="ECO:0000256" key="4">
    <source>
        <dbReference type="PROSITE-ProRule" id="PRU00325"/>
    </source>
</evidence>
<dbReference type="Pfam" id="PF03101">
    <property type="entry name" value="FAR1"/>
    <property type="match status" value="1"/>
</dbReference>
<organism evidence="6 7">
    <name type="scientific">Arachis hypogaea</name>
    <name type="common">Peanut</name>
    <dbReference type="NCBI Taxonomy" id="3818"/>
    <lineage>
        <taxon>Eukaryota</taxon>
        <taxon>Viridiplantae</taxon>
        <taxon>Streptophyta</taxon>
        <taxon>Embryophyta</taxon>
        <taxon>Tracheophyta</taxon>
        <taxon>Spermatophyta</taxon>
        <taxon>Magnoliopsida</taxon>
        <taxon>eudicotyledons</taxon>
        <taxon>Gunneridae</taxon>
        <taxon>Pentapetalae</taxon>
        <taxon>rosids</taxon>
        <taxon>fabids</taxon>
        <taxon>Fabales</taxon>
        <taxon>Fabaceae</taxon>
        <taxon>Papilionoideae</taxon>
        <taxon>50 kb inversion clade</taxon>
        <taxon>dalbergioids sensu lato</taxon>
        <taxon>Dalbergieae</taxon>
        <taxon>Pterocarpus clade</taxon>
        <taxon>Arachis</taxon>
    </lineage>
</organism>
<accession>A0A445DUM3</accession>
<dbReference type="PROSITE" id="PS50966">
    <property type="entry name" value="ZF_SWIM"/>
    <property type="match status" value="1"/>
</dbReference>
<gene>
    <name evidence="6" type="ORF">Ahy_A03g013059</name>
</gene>
<dbReference type="InterPro" id="IPR004330">
    <property type="entry name" value="FAR1_DNA_bnd_dom"/>
</dbReference>
<name>A0A445DUM3_ARAHY</name>
<keyword evidence="2 4" id="KW-0863">Zinc-finger</keyword>
<evidence type="ECO:0000256" key="3">
    <source>
        <dbReference type="ARBA" id="ARBA00022833"/>
    </source>
</evidence>
<protein>
    <recommendedName>
        <fullName evidence="5">SWIM-type domain-containing protein</fullName>
    </recommendedName>
</protein>
<dbReference type="EMBL" id="SDMP01000003">
    <property type="protein sequence ID" value="RYR66895.1"/>
    <property type="molecule type" value="Genomic_DNA"/>
</dbReference>
<sequence length="473" mass="54483">MEMETTKVGSANDDDCSLDQEMEIEKCKCDILNHTFPTSEVAYDVYVRYAKCIGFGVRKGDFVKTKDGCYSRRRFFCNRAGLIEKKYYDNISRKREQRVETRTNCQDKLCLYFDKSATIWREWSKLVEDFGGSNMSWIDKQCENKESWARAFLRGKFCVGFRTTSRCEGINNFIKRFVHSRHGILELLENLEWALQDYRNNEMVAQFKTINFDPRVKIFAVVYDSNEKKLECECCHWDHKGYPCSHMLCVLRREDVDELAKIKSTSNDTEKGFLMRYGAMSVATMWMSFLMAQEVPLFGDTMNEVTRWTKNLEKRCNIKRQNVVTNVLHPVAEFIGDPCVAKTKGAPKLKKNETRKRSCSNCFVKGHTKRHCPNLVDEGDQSHDHLLSRCTDTDEAAKEPLGATRNESNGCNYTAESSTKLMGIGAFSGVQFYPTLSNLFPMPQDGVPGQPTTLQNIGHQWLLQINHSDKIIP</sequence>
<dbReference type="PANTHER" id="PTHR47718:SF7">
    <property type="entry name" value="PROTEIN FAR1-RELATED SEQUENCE"/>
    <property type="match status" value="1"/>
</dbReference>
<keyword evidence="7" id="KW-1185">Reference proteome</keyword>
<evidence type="ECO:0000313" key="6">
    <source>
        <dbReference type="EMBL" id="RYR66895.1"/>
    </source>
</evidence>
<dbReference type="SMART" id="SM00575">
    <property type="entry name" value="ZnF_PMZ"/>
    <property type="match status" value="1"/>
</dbReference>
<evidence type="ECO:0000256" key="1">
    <source>
        <dbReference type="ARBA" id="ARBA00022723"/>
    </source>
</evidence>